<organism evidence="4">
    <name type="scientific">marine sediment metagenome</name>
    <dbReference type="NCBI Taxonomy" id="412755"/>
    <lineage>
        <taxon>unclassified sequences</taxon>
        <taxon>metagenomes</taxon>
        <taxon>ecological metagenomes</taxon>
    </lineage>
</organism>
<dbReference type="InterPro" id="IPR050832">
    <property type="entry name" value="Bact_Acetyltransf"/>
</dbReference>
<dbReference type="Pfam" id="PF13508">
    <property type="entry name" value="Acetyltransf_7"/>
    <property type="match status" value="1"/>
</dbReference>
<name>A0A0F9YID0_9ZZZZ</name>
<protein>
    <recommendedName>
        <fullName evidence="3">N-acetyltransferase domain-containing protein</fullName>
    </recommendedName>
</protein>
<feature type="domain" description="N-acetyltransferase" evidence="3">
    <location>
        <begin position="17"/>
        <end position="157"/>
    </location>
</feature>
<accession>A0A0F9YID0</accession>
<dbReference type="CDD" id="cd04301">
    <property type="entry name" value="NAT_SF"/>
    <property type="match status" value="1"/>
</dbReference>
<proteinExistence type="predicted"/>
<keyword evidence="2" id="KW-0012">Acyltransferase</keyword>
<keyword evidence="1" id="KW-0808">Transferase</keyword>
<dbReference type="AlphaFoldDB" id="A0A0F9YID0"/>
<sequence>MNKRKRFRGNVLPEITLLIRPFMKADREALSRLYLESRQDTFTWQNSAAFCLSDFDRDTAEEAIWVAERQGALVGFVSVDAADNFVHNLFVATHWLGHGIGSQLLATSLANIGSPARLKCLVENTRAIVFYQTKGWQKVGDGVSDDGKYVVFEMDNS</sequence>
<gene>
    <name evidence="4" type="ORF">LCGC14_0000600</name>
</gene>
<evidence type="ECO:0000259" key="3">
    <source>
        <dbReference type="PROSITE" id="PS51186"/>
    </source>
</evidence>
<comment type="caution">
    <text evidence="4">The sequence shown here is derived from an EMBL/GenBank/DDBJ whole genome shotgun (WGS) entry which is preliminary data.</text>
</comment>
<evidence type="ECO:0000256" key="2">
    <source>
        <dbReference type="ARBA" id="ARBA00023315"/>
    </source>
</evidence>
<dbReference type="SUPFAM" id="SSF55729">
    <property type="entry name" value="Acyl-CoA N-acyltransferases (Nat)"/>
    <property type="match status" value="1"/>
</dbReference>
<dbReference type="EMBL" id="LAZR01000001">
    <property type="protein sequence ID" value="KKO12052.1"/>
    <property type="molecule type" value="Genomic_DNA"/>
</dbReference>
<evidence type="ECO:0000313" key="4">
    <source>
        <dbReference type="EMBL" id="KKO12052.1"/>
    </source>
</evidence>
<dbReference type="InterPro" id="IPR000182">
    <property type="entry name" value="GNAT_dom"/>
</dbReference>
<dbReference type="PROSITE" id="PS51186">
    <property type="entry name" value="GNAT"/>
    <property type="match status" value="1"/>
</dbReference>
<dbReference type="InterPro" id="IPR016181">
    <property type="entry name" value="Acyl_CoA_acyltransferase"/>
</dbReference>
<evidence type="ECO:0000256" key="1">
    <source>
        <dbReference type="ARBA" id="ARBA00022679"/>
    </source>
</evidence>
<dbReference type="PANTHER" id="PTHR43877:SF2">
    <property type="entry name" value="AMINOALKYLPHOSPHONATE N-ACETYLTRANSFERASE-RELATED"/>
    <property type="match status" value="1"/>
</dbReference>
<dbReference type="PANTHER" id="PTHR43877">
    <property type="entry name" value="AMINOALKYLPHOSPHONATE N-ACETYLTRANSFERASE-RELATED-RELATED"/>
    <property type="match status" value="1"/>
</dbReference>
<dbReference type="Gene3D" id="3.40.630.30">
    <property type="match status" value="1"/>
</dbReference>
<reference evidence="4" key="1">
    <citation type="journal article" date="2015" name="Nature">
        <title>Complex archaea that bridge the gap between prokaryotes and eukaryotes.</title>
        <authorList>
            <person name="Spang A."/>
            <person name="Saw J.H."/>
            <person name="Jorgensen S.L."/>
            <person name="Zaremba-Niedzwiedzka K."/>
            <person name="Martijn J."/>
            <person name="Lind A.E."/>
            <person name="van Eijk R."/>
            <person name="Schleper C."/>
            <person name="Guy L."/>
            <person name="Ettema T.J."/>
        </authorList>
    </citation>
    <scope>NUCLEOTIDE SEQUENCE</scope>
</reference>
<dbReference type="GO" id="GO:0016747">
    <property type="term" value="F:acyltransferase activity, transferring groups other than amino-acyl groups"/>
    <property type="evidence" value="ECO:0007669"/>
    <property type="project" value="InterPro"/>
</dbReference>